<evidence type="ECO:0000313" key="1">
    <source>
        <dbReference type="EMBL" id="TGE23991.1"/>
    </source>
</evidence>
<comment type="caution">
    <text evidence="1">The sequence shown here is derived from an EMBL/GenBank/DDBJ whole genome shotgun (WGS) entry which is preliminary data.</text>
</comment>
<organism evidence="1 2">
    <name type="scientific">Hymenobacter aquaticus</name>
    <dbReference type="NCBI Taxonomy" id="1867101"/>
    <lineage>
        <taxon>Bacteria</taxon>
        <taxon>Pseudomonadati</taxon>
        <taxon>Bacteroidota</taxon>
        <taxon>Cytophagia</taxon>
        <taxon>Cytophagales</taxon>
        <taxon>Hymenobacteraceae</taxon>
        <taxon>Hymenobacter</taxon>
    </lineage>
</organism>
<name>A0A4Z0Q4I9_9BACT</name>
<protein>
    <submittedName>
        <fullName evidence="1">Uncharacterized protein</fullName>
    </submittedName>
</protein>
<dbReference type="AlphaFoldDB" id="A0A4Z0Q4I9"/>
<keyword evidence="2" id="KW-1185">Reference proteome</keyword>
<proteinExistence type="predicted"/>
<dbReference type="EMBL" id="SRLC01000001">
    <property type="protein sequence ID" value="TGE23991.1"/>
    <property type="molecule type" value="Genomic_DNA"/>
</dbReference>
<evidence type="ECO:0000313" key="2">
    <source>
        <dbReference type="Proteomes" id="UP000297549"/>
    </source>
</evidence>
<gene>
    <name evidence="1" type="ORF">E5K00_01890</name>
</gene>
<dbReference type="RefSeq" id="WP_135461118.1">
    <property type="nucleotide sequence ID" value="NZ_SRLC01000001.1"/>
</dbReference>
<dbReference type="Proteomes" id="UP000297549">
    <property type="component" value="Unassembled WGS sequence"/>
</dbReference>
<accession>A0A4Z0Q4I9</accession>
<reference evidence="1 2" key="1">
    <citation type="submission" date="2019-04" db="EMBL/GenBank/DDBJ databases">
        <authorList>
            <person name="Feng G."/>
            <person name="Zhang J."/>
            <person name="Zhu H."/>
        </authorList>
    </citation>
    <scope>NUCLEOTIDE SEQUENCE [LARGE SCALE GENOMIC DNA]</scope>
    <source>
        <strain evidence="1 2">JCM 31653</strain>
    </source>
</reference>
<dbReference type="OrthoDB" id="9822400at2"/>
<sequence>MLSFEKIFSNWFDDVALSHADLEAGTRDHLERLRKGNDKDRFADLIKATEDRYTAYFGQRSDSATARSTGKGRTLTLGEAETALVQWLVGEGREAINYKIKKEADRLRFYPSGSSEYHRADHSEWPGLLERLDTAFKDLGGLLDTDVKAAYAVHRDALLSALKTQSGQKKQQADASLGSNAERDRLTLQLSRNARTLGLAFDEQPGEAASYFDKKYFNQHQPAGKEVKAPKPTAA</sequence>